<feature type="region of interest" description="Disordered" evidence="1">
    <location>
        <begin position="1"/>
        <end position="156"/>
    </location>
</feature>
<dbReference type="Pfam" id="PF13136">
    <property type="entry name" value="DUF3984"/>
    <property type="match status" value="1"/>
</dbReference>
<evidence type="ECO:0000313" key="2">
    <source>
        <dbReference type="EMBL" id="KAF2759621.1"/>
    </source>
</evidence>
<keyword evidence="3" id="KW-1185">Reference proteome</keyword>
<proteinExistence type="predicted"/>
<dbReference type="EMBL" id="ML996569">
    <property type="protein sequence ID" value="KAF2759621.1"/>
    <property type="molecule type" value="Genomic_DNA"/>
</dbReference>
<dbReference type="OrthoDB" id="5339776at2759"/>
<evidence type="ECO:0000256" key="1">
    <source>
        <dbReference type="SAM" id="MobiDB-lite"/>
    </source>
</evidence>
<feature type="region of interest" description="Disordered" evidence="1">
    <location>
        <begin position="229"/>
        <end position="255"/>
    </location>
</feature>
<organism evidence="2 3">
    <name type="scientific">Pseudovirgaria hyperparasitica</name>
    <dbReference type="NCBI Taxonomy" id="470096"/>
    <lineage>
        <taxon>Eukaryota</taxon>
        <taxon>Fungi</taxon>
        <taxon>Dikarya</taxon>
        <taxon>Ascomycota</taxon>
        <taxon>Pezizomycotina</taxon>
        <taxon>Dothideomycetes</taxon>
        <taxon>Dothideomycetes incertae sedis</taxon>
        <taxon>Acrospermales</taxon>
        <taxon>Acrospermaceae</taxon>
        <taxon>Pseudovirgaria</taxon>
    </lineage>
</organism>
<gene>
    <name evidence="2" type="ORF">EJ05DRAFT_474700</name>
</gene>
<feature type="region of interest" description="Disordered" evidence="1">
    <location>
        <begin position="350"/>
        <end position="377"/>
    </location>
</feature>
<dbReference type="AlphaFoldDB" id="A0A6A6WET2"/>
<accession>A0A6A6WET2</accession>
<feature type="compositionally biased region" description="Basic residues" evidence="1">
    <location>
        <begin position="74"/>
        <end position="83"/>
    </location>
</feature>
<feature type="compositionally biased region" description="Polar residues" evidence="1">
    <location>
        <begin position="132"/>
        <end position="141"/>
    </location>
</feature>
<name>A0A6A6WET2_9PEZI</name>
<feature type="compositionally biased region" description="Polar residues" evidence="1">
    <location>
        <begin position="233"/>
        <end position="249"/>
    </location>
</feature>
<reference evidence="2" key="1">
    <citation type="journal article" date="2020" name="Stud. Mycol.">
        <title>101 Dothideomycetes genomes: a test case for predicting lifestyles and emergence of pathogens.</title>
        <authorList>
            <person name="Haridas S."/>
            <person name="Albert R."/>
            <person name="Binder M."/>
            <person name="Bloem J."/>
            <person name="Labutti K."/>
            <person name="Salamov A."/>
            <person name="Andreopoulos B."/>
            <person name="Baker S."/>
            <person name="Barry K."/>
            <person name="Bills G."/>
            <person name="Bluhm B."/>
            <person name="Cannon C."/>
            <person name="Castanera R."/>
            <person name="Culley D."/>
            <person name="Daum C."/>
            <person name="Ezra D."/>
            <person name="Gonzalez J."/>
            <person name="Henrissat B."/>
            <person name="Kuo A."/>
            <person name="Liang C."/>
            <person name="Lipzen A."/>
            <person name="Lutzoni F."/>
            <person name="Magnuson J."/>
            <person name="Mondo S."/>
            <person name="Nolan M."/>
            <person name="Ohm R."/>
            <person name="Pangilinan J."/>
            <person name="Park H.-J."/>
            <person name="Ramirez L."/>
            <person name="Alfaro M."/>
            <person name="Sun H."/>
            <person name="Tritt A."/>
            <person name="Yoshinaga Y."/>
            <person name="Zwiers L.-H."/>
            <person name="Turgeon B."/>
            <person name="Goodwin S."/>
            <person name="Spatafora J."/>
            <person name="Crous P."/>
            <person name="Grigoriev I."/>
        </authorList>
    </citation>
    <scope>NUCLEOTIDE SEQUENCE</scope>
    <source>
        <strain evidence="2">CBS 121739</strain>
    </source>
</reference>
<feature type="region of interest" description="Disordered" evidence="1">
    <location>
        <begin position="287"/>
        <end position="321"/>
    </location>
</feature>
<protein>
    <submittedName>
        <fullName evidence="2">Uncharacterized protein</fullName>
    </submittedName>
</protein>
<feature type="compositionally biased region" description="Low complexity" evidence="1">
    <location>
        <begin position="1"/>
        <end position="12"/>
    </location>
</feature>
<sequence>MEGSTPRTPTSRSSRRSIPNLANLNIAPLSSAPLEPSSPSPTDAALTSPHTSYIQHKSAPNTPGVLSLSQSRASSHHRRHPKYTHAGNSYFPTAPPSPTGTGTLTAPITSSQSASALHQAGPLDARGRIKAPQSTPATAQASKPPKSGHKRAHTTTTAATTVITADWLHRAGLAIASQTRDQKGQTWLVARDSSTALAVAPSTPDVDHHHHHAASLDQALLARTSLDREPGSAWNSRAGSRAQSALNSRRGSRVASRAELGGVGAGAGSWAGVPSYAASGATSPVMGPDFVDLPGEDTADGYGYGAGNGSNGGEDEDGEEVVAKLTREGTLGLGGWVDRLVGWTLFRVAEDGEDDDDDGDEDENENDEDRRTNEAGTRNLKMVDGEALRTRTAELEAARRRRERDREAINAASAKAVGTEFVVVDDDDVDKKADGQSAAEGGWQDAAWLLSVASKVLL</sequence>
<dbReference type="Proteomes" id="UP000799437">
    <property type="component" value="Unassembled WGS sequence"/>
</dbReference>
<feature type="compositionally biased region" description="Polar residues" evidence="1">
    <location>
        <begin position="48"/>
        <end position="61"/>
    </location>
</feature>
<dbReference type="GeneID" id="54484710"/>
<feature type="compositionally biased region" description="Gly residues" evidence="1">
    <location>
        <begin position="302"/>
        <end position="312"/>
    </location>
</feature>
<feature type="compositionally biased region" description="Acidic residues" evidence="1">
    <location>
        <begin position="351"/>
        <end position="367"/>
    </location>
</feature>
<evidence type="ECO:0000313" key="3">
    <source>
        <dbReference type="Proteomes" id="UP000799437"/>
    </source>
</evidence>
<dbReference type="InterPro" id="IPR025040">
    <property type="entry name" value="DUF3984"/>
</dbReference>
<feature type="compositionally biased region" description="Low complexity" evidence="1">
    <location>
        <begin position="27"/>
        <end position="41"/>
    </location>
</feature>
<dbReference type="RefSeq" id="XP_033602072.1">
    <property type="nucleotide sequence ID" value="XM_033743656.1"/>
</dbReference>